<name>A0ABV7HPL5_9GAMM</name>
<evidence type="ECO:0000313" key="2">
    <source>
        <dbReference type="EMBL" id="MFC3154040.1"/>
    </source>
</evidence>
<organism evidence="2 3">
    <name type="scientific">Gilvimarinus japonicus</name>
    <dbReference type="NCBI Taxonomy" id="1796469"/>
    <lineage>
        <taxon>Bacteria</taxon>
        <taxon>Pseudomonadati</taxon>
        <taxon>Pseudomonadota</taxon>
        <taxon>Gammaproteobacteria</taxon>
        <taxon>Cellvibrionales</taxon>
        <taxon>Cellvibrionaceae</taxon>
        <taxon>Gilvimarinus</taxon>
    </lineage>
</organism>
<keyword evidence="3" id="KW-1185">Reference proteome</keyword>
<evidence type="ECO:0000313" key="3">
    <source>
        <dbReference type="Proteomes" id="UP001595548"/>
    </source>
</evidence>
<evidence type="ECO:0000256" key="1">
    <source>
        <dbReference type="SAM" id="MobiDB-lite"/>
    </source>
</evidence>
<feature type="region of interest" description="Disordered" evidence="1">
    <location>
        <begin position="229"/>
        <end position="256"/>
    </location>
</feature>
<comment type="caution">
    <text evidence="2">The sequence shown here is derived from an EMBL/GenBank/DDBJ whole genome shotgun (WGS) entry which is preliminary data.</text>
</comment>
<accession>A0ABV7HPL5</accession>
<sequence length="280" mass="32276">MGILDDLKQQADGLRAAEADKAAQLAQQEAYYQATLRPAMLKVLSYLDELVKHINYVQPQRTLYYPLAPDRDTTVALSQGPYKLLIDSSDTPRQVDIRVAAKLTQPTLYVLDNLAAIQHYAEHLDAYALPYHRQDALNNLHRVDKATFTLEGPLQHAIRIQADTEQQCIEILLRNFGRAGVKRHRFTPNKIDEALLDRLGRVLLHDIESLPVPTEVSEETRQQLRQKLATTRQQENNTEHEQHEREAAKVRDRLKQSWATKMQNAKAFYQKKLEQDKRKP</sequence>
<protein>
    <submittedName>
        <fullName evidence="2">Uncharacterized protein</fullName>
    </submittedName>
</protein>
<feature type="compositionally biased region" description="Basic and acidic residues" evidence="1">
    <location>
        <begin position="237"/>
        <end position="255"/>
    </location>
</feature>
<dbReference type="RefSeq" id="WP_339617457.1">
    <property type="nucleotide sequence ID" value="NZ_AP031500.1"/>
</dbReference>
<proteinExistence type="predicted"/>
<gene>
    <name evidence="2" type="ORF">ACFOEB_02415</name>
</gene>
<dbReference type="Proteomes" id="UP001595548">
    <property type="component" value="Unassembled WGS sequence"/>
</dbReference>
<dbReference type="EMBL" id="JBHRTL010000003">
    <property type="protein sequence ID" value="MFC3154040.1"/>
    <property type="molecule type" value="Genomic_DNA"/>
</dbReference>
<reference evidence="3" key="1">
    <citation type="journal article" date="2019" name="Int. J. Syst. Evol. Microbiol.">
        <title>The Global Catalogue of Microorganisms (GCM) 10K type strain sequencing project: providing services to taxonomists for standard genome sequencing and annotation.</title>
        <authorList>
            <consortium name="The Broad Institute Genomics Platform"/>
            <consortium name="The Broad Institute Genome Sequencing Center for Infectious Disease"/>
            <person name="Wu L."/>
            <person name="Ma J."/>
        </authorList>
    </citation>
    <scope>NUCLEOTIDE SEQUENCE [LARGE SCALE GENOMIC DNA]</scope>
    <source>
        <strain evidence="3">KCTC 52141</strain>
    </source>
</reference>